<proteinExistence type="predicted"/>
<feature type="DNA-binding region" description="OmpR/PhoB-type" evidence="7">
    <location>
        <begin position="128"/>
        <end position="226"/>
    </location>
</feature>
<dbReference type="GO" id="GO:0000156">
    <property type="term" value="F:phosphorelay response regulator activity"/>
    <property type="evidence" value="ECO:0007669"/>
    <property type="project" value="TreeGrafter"/>
</dbReference>
<dbReference type="EMBL" id="CP046052">
    <property type="protein sequence ID" value="QGM46521.1"/>
    <property type="molecule type" value="Genomic_DNA"/>
</dbReference>
<evidence type="ECO:0000256" key="2">
    <source>
        <dbReference type="ARBA" id="ARBA00023012"/>
    </source>
</evidence>
<name>A0A6B8KHM5_9HYPH</name>
<dbReference type="Gene3D" id="6.10.250.690">
    <property type="match status" value="1"/>
</dbReference>
<feature type="domain" description="OmpR/PhoB-type" evidence="9">
    <location>
        <begin position="128"/>
        <end position="226"/>
    </location>
</feature>
<dbReference type="SUPFAM" id="SSF52172">
    <property type="entry name" value="CheY-like"/>
    <property type="match status" value="1"/>
</dbReference>
<feature type="modified residue" description="4-aspartylphosphate" evidence="6">
    <location>
        <position position="53"/>
    </location>
</feature>
<protein>
    <submittedName>
        <fullName evidence="10">Response regulator</fullName>
    </submittedName>
</protein>
<dbReference type="PANTHER" id="PTHR48111:SF59">
    <property type="entry name" value="TRANSCRIPTIONAL REGULATORY PROTEIN BAER"/>
    <property type="match status" value="1"/>
</dbReference>
<dbReference type="InterPro" id="IPR039420">
    <property type="entry name" value="WalR-like"/>
</dbReference>
<dbReference type="GO" id="GO:0032993">
    <property type="term" value="C:protein-DNA complex"/>
    <property type="evidence" value="ECO:0007669"/>
    <property type="project" value="TreeGrafter"/>
</dbReference>
<dbReference type="InterPro" id="IPR001789">
    <property type="entry name" value="Sig_transdc_resp-reg_receiver"/>
</dbReference>
<dbReference type="Pfam" id="PF00486">
    <property type="entry name" value="Trans_reg_C"/>
    <property type="match status" value="1"/>
</dbReference>
<keyword evidence="3" id="KW-0805">Transcription regulation</keyword>
<dbReference type="Gene3D" id="1.10.10.10">
    <property type="entry name" value="Winged helix-like DNA-binding domain superfamily/Winged helix DNA-binding domain"/>
    <property type="match status" value="1"/>
</dbReference>
<dbReference type="OrthoDB" id="9784252at2"/>
<dbReference type="PROSITE" id="PS51755">
    <property type="entry name" value="OMPR_PHOB"/>
    <property type="match status" value="1"/>
</dbReference>
<evidence type="ECO:0000256" key="1">
    <source>
        <dbReference type="ARBA" id="ARBA00022553"/>
    </source>
</evidence>
<dbReference type="Proteomes" id="UP000309061">
    <property type="component" value="Chromosome"/>
</dbReference>
<evidence type="ECO:0000256" key="6">
    <source>
        <dbReference type="PROSITE-ProRule" id="PRU00169"/>
    </source>
</evidence>
<dbReference type="SMART" id="SM00862">
    <property type="entry name" value="Trans_reg_C"/>
    <property type="match status" value="1"/>
</dbReference>
<dbReference type="SUPFAM" id="SSF46894">
    <property type="entry name" value="C-terminal effector domain of the bipartite response regulators"/>
    <property type="match status" value="1"/>
</dbReference>
<evidence type="ECO:0000313" key="11">
    <source>
        <dbReference type="Proteomes" id="UP000309061"/>
    </source>
</evidence>
<keyword evidence="5" id="KW-0804">Transcription</keyword>
<evidence type="ECO:0000259" key="9">
    <source>
        <dbReference type="PROSITE" id="PS51755"/>
    </source>
</evidence>
<dbReference type="InterPro" id="IPR011006">
    <property type="entry name" value="CheY-like_superfamily"/>
</dbReference>
<dbReference type="Gene3D" id="3.40.50.2300">
    <property type="match status" value="1"/>
</dbReference>
<feature type="domain" description="Response regulatory" evidence="8">
    <location>
        <begin position="4"/>
        <end position="117"/>
    </location>
</feature>
<dbReference type="Pfam" id="PF00072">
    <property type="entry name" value="Response_reg"/>
    <property type="match status" value="1"/>
</dbReference>
<dbReference type="CDD" id="cd00383">
    <property type="entry name" value="trans_reg_C"/>
    <property type="match status" value="1"/>
</dbReference>
<evidence type="ECO:0000313" key="10">
    <source>
        <dbReference type="EMBL" id="QGM46521.1"/>
    </source>
</evidence>
<keyword evidence="1 6" id="KW-0597">Phosphoprotein</keyword>
<dbReference type="GO" id="GO:0005829">
    <property type="term" value="C:cytosol"/>
    <property type="evidence" value="ECO:0007669"/>
    <property type="project" value="TreeGrafter"/>
</dbReference>
<dbReference type="AlphaFoldDB" id="A0A6B8KHM5"/>
<dbReference type="InterPro" id="IPR036388">
    <property type="entry name" value="WH-like_DNA-bd_sf"/>
</dbReference>
<keyword evidence="2" id="KW-0902">Two-component regulatory system</keyword>
<dbReference type="PROSITE" id="PS50110">
    <property type="entry name" value="RESPONSE_REGULATORY"/>
    <property type="match status" value="1"/>
</dbReference>
<organism evidence="10 11">
    <name type="scientific">Methylocystis heyeri</name>
    <dbReference type="NCBI Taxonomy" id="391905"/>
    <lineage>
        <taxon>Bacteria</taxon>
        <taxon>Pseudomonadati</taxon>
        <taxon>Pseudomonadota</taxon>
        <taxon>Alphaproteobacteria</taxon>
        <taxon>Hyphomicrobiales</taxon>
        <taxon>Methylocystaceae</taxon>
        <taxon>Methylocystis</taxon>
    </lineage>
</organism>
<gene>
    <name evidence="10" type="ORF">H2LOC_012900</name>
</gene>
<evidence type="ECO:0000256" key="3">
    <source>
        <dbReference type="ARBA" id="ARBA00023015"/>
    </source>
</evidence>
<dbReference type="InterPro" id="IPR001867">
    <property type="entry name" value="OmpR/PhoB-type_DNA-bd"/>
</dbReference>
<dbReference type="InterPro" id="IPR016032">
    <property type="entry name" value="Sig_transdc_resp-reg_C-effctor"/>
</dbReference>
<keyword evidence="11" id="KW-1185">Reference proteome</keyword>
<dbReference type="KEGG" id="mhey:H2LOC_012900"/>
<dbReference type="GO" id="GO:0000976">
    <property type="term" value="F:transcription cis-regulatory region binding"/>
    <property type="evidence" value="ECO:0007669"/>
    <property type="project" value="TreeGrafter"/>
</dbReference>
<reference evidence="10 11" key="1">
    <citation type="submission" date="2019-11" db="EMBL/GenBank/DDBJ databases">
        <title>The genome sequence of Methylocystis heyeri.</title>
        <authorList>
            <person name="Oshkin I.Y."/>
            <person name="Miroshnikov K."/>
            <person name="Dedysh S.N."/>
        </authorList>
    </citation>
    <scope>NUCLEOTIDE SEQUENCE [LARGE SCALE GENOMIC DNA]</scope>
    <source>
        <strain evidence="10 11">H2</strain>
    </source>
</reference>
<evidence type="ECO:0000259" key="8">
    <source>
        <dbReference type="PROSITE" id="PS50110"/>
    </source>
</evidence>
<sequence length="231" mass="25219">MAFRILVADDDPHIRDIICFALEKAGMKAVPARDGAEALRRFDEDAPDLVVLDIGMPEMDGLEVCRRIRKFSEAPILFLSARDEEIDRVIGLEIGGDDYVTKPFSPRELVARVNAILKRTQAGLKPETGLMSRGELTLDPAAHIVALGMKPVALTAIEFAILRILLARPGVVFTREQILDLAYGGAIHVADRTIDSHIRNIRAKLLAAGCDNAVDTVHGVGFRIGRCEATS</sequence>
<evidence type="ECO:0000256" key="5">
    <source>
        <dbReference type="ARBA" id="ARBA00023163"/>
    </source>
</evidence>
<dbReference type="PANTHER" id="PTHR48111">
    <property type="entry name" value="REGULATOR OF RPOS"/>
    <property type="match status" value="1"/>
</dbReference>
<dbReference type="RefSeq" id="WP_136496753.1">
    <property type="nucleotide sequence ID" value="NZ_CP046052.1"/>
</dbReference>
<dbReference type="GO" id="GO:0006355">
    <property type="term" value="P:regulation of DNA-templated transcription"/>
    <property type="evidence" value="ECO:0007669"/>
    <property type="project" value="InterPro"/>
</dbReference>
<accession>A0A6B8KHM5</accession>
<dbReference type="FunFam" id="3.40.50.2300:FF:000001">
    <property type="entry name" value="DNA-binding response regulator PhoB"/>
    <property type="match status" value="1"/>
</dbReference>
<evidence type="ECO:0000256" key="4">
    <source>
        <dbReference type="ARBA" id="ARBA00023125"/>
    </source>
</evidence>
<dbReference type="SMART" id="SM00448">
    <property type="entry name" value="REC"/>
    <property type="match status" value="1"/>
</dbReference>
<evidence type="ECO:0000256" key="7">
    <source>
        <dbReference type="PROSITE-ProRule" id="PRU01091"/>
    </source>
</evidence>
<keyword evidence="4 7" id="KW-0238">DNA-binding</keyword>